<keyword evidence="2" id="KW-1185">Reference proteome</keyword>
<gene>
    <name evidence="1" type="ordered locus">Sterm_1840</name>
</gene>
<protein>
    <submittedName>
        <fullName evidence="1">Uncharacterized protein</fullName>
    </submittedName>
</protein>
<organism evidence="1 2">
    <name type="scientific">Sebaldella termitidis (strain ATCC 33386 / NCTC 11300)</name>
    <dbReference type="NCBI Taxonomy" id="526218"/>
    <lineage>
        <taxon>Bacteria</taxon>
        <taxon>Fusobacteriati</taxon>
        <taxon>Fusobacteriota</taxon>
        <taxon>Fusobacteriia</taxon>
        <taxon>Fusobacteriales</taxon>
        <taxon>Leptotrichiaceae</taxon>
        <taxon>Sebaldella</taxon>
    </lineage>
</organism>
<dbReference type="RefSeq" id="WP_012861292.1">
    <property type="nucleotide sequence ID" value="NC_013517.1"/>
</dbReference>
<accession>D1AJ10</accession>
<evidence type="ECO:0000313" key="1">
    <source>
        <dbReference type="EMBL" id="ACZ08698.1"/>
    </source>
</evidence>
<dbReference type="KEGG" id="str:Sterm_1840"/>
<evidence type="ECO:0000313" key="2">
    <source>
        <dbReference type="Proteomes" id="UP000000845"/>
    </source>
</evidence>
<dbReference type="Proteomes" id="UP000000845">
    <property type="component" value="Chromosome"/>
</dbReference>
<dbReference type="STRING" id="526218.Sterm_1840"/>
<reference evidence="1 2" key="2">
    <citation type="journal article" date="2010" name="Stand. Genomic Sci.">
        <title>Complete genome sequence of Sebaldella termitidis type strain (NCTC 11300).</title>
        <authorList>
            <person name="Harmon-Smith M."/>
            <person name="Celia L."/>
            <person name="Chertkov O."/>
            <person name="Lapidus A."/>
            <person name="Copeland A."/>
            <person name="Glavina Del Rio T."/>
            <person name="Nolan M."/>
            <person name="Lucas S."/>
            <person name="Tice H."/>
            <person name="Cheng J.F."/>
            <person name="Han C."/>
            <person name="Detter J.C."/>
            <person name="Bruce D."/>
            <person name="Goodwin L."/>
            <person name="Pitluck S."/>
            <person name="Pati A."/>
            <person name="Liolios K."/>
            <person name="Ivanova N."/>
            <person name="Mavromatis K."/>
            <person name="Mikhailova N."/>
            <person name="Chen A."/>
            <person name="Palaniappan K."/>
            <person name="Land M."/>
            <person name="Hauser L."/>
            <person name="Chang Y.J."/>
            <person name="Jeffries C.D."/>
            <person name="Brettin T."/>
            <person name="Goker M."/>
            <person name="Beck B."/>
            <person name="Bristow J."/>
            <person name="Eisen J.A."/>
            <person name="Markowitz V."/>
            <person name="Hugenholtz P."/>
            <person name="Kyrpides N.C."/>
            <person name="Klenk H.P."/>
            <person name="Chen F."/>
        </authorList>
    </citation>
    <scope>NUCLEOTIDE SEQUENCE [LARGE SCALE GENOMIC DNA]</scope>
    <source>
        <strain evidence="2">ATCC 33386 / NCTC 11300</strain>
    </source>
</reference>
<dbReference type="EMBL" id="CP001739">
    <property type="protein sequence ID" value="ACZ08698.1"/>
    <property type="molecule type" value="Genomic_DNA"/>
</dbReference>
<reference evidence="2" key="1">
    <citation type="submission" date="2009-09" db="EMBL/GenBank/DDBJ databases">
        <title>The complete chromosome of Sebaldella termitidis ATCC 33386.</title>
        <authorList>
            <consortium name="US DOE Joint Genome Institute (JGI-PGF)"/>
            <person name="Lucas S."/>
            <person name="Copeland A."/>
            <person name="Lapidus A."/>
            <person name="Glavina del Rio T."/>
            <person name="Dalin E."/>
            <person name="Tice H."/>
            <person name="Bruce D."/>
            <person name="Goodwin L."/>
            <person name="Pitluck S."/>
            <person name="Kyrpides N."/>
            <person name="Mavromatis K."/>
            <person name="Ivanova N."/>
            <person name="Mikhailova N."/>
            <person name="Sims D."/>
            <person name="Meincke L."/>
            <person name="Brettin T."/>
            <person name="Detter J.C."/>
            <person name="Han C."/>
            <person name="Larimer F."/>
            <person name="Land M."/>
            <person name="Hauser L."/>
            <person name="Markowitz V."/>
            <person name="Cheng J.F."/>
            <person name="Hugenholtz P."/>
            <person name="Woyke T."/>
            <person name="Wu D."/>
            <person name="Eisen J.A."/>
        </authorList>
    </citation>
    <scope>NUCLEOTIDE SEQUENCE [LARGE SCALE GENOMIC DNA]</scope>
    <source>
        <strain evidence="2">ATCC 33386 / NCTC 11300</strain>
    </source>
</reference>
<sequence length="69" mass="7936">MLVISYDFVAFVDNKYIVKSITQLSSVNFIYNLGIGSTLDEAREDAKTNLEKVYNDTKDLLKNMNLWVL</sequence>
<dbReference type="AlphaFoldDB" id="D1AJ10"/>
<proteinExistence type="predicted"/>
<dbReference type="HOGENOM" id="CLU_2773543_0_0_0"/>
<name>D1AJ10_SEBTE</name>